<gene>
    <name evidence="2" type="ORF">H9824_08590</name>
</gene>
<reference evidence="2" key="2">
    <citation type="submission" date="2021-04" db="EMBL/GenBank/DDBJ databases">
        <authorList>
            <person name="Gilroy R."/>
        </authorList>
    </citation>
    <scope>NUCLEOTIDE SEQUENCE</scope>
    <source>
        <strain evidence="2">Gambia2-208</strain>
    </source>
</reference>
<accession>A0A9D1ZIC9</accession>
<dbReference type="EMBL" id="DXCV01000056">
    <property type="protein sequence ID" value="HIY88745.1"/>
    <property type="molecule type" value="Genomic_DNA"/>
</dbReference>
<reference evidence="2" key="1">
    <citation type="journal article" date="2021" name="PeerJ">
        <title>Extensive microbial diversity within the chicken gut microbiome revealed by metagenomics and culture.</title>
        <authorList>
            <person name="Gilroy R."/>
            <person name="Ravi A."/>
            <person name="Getino M."/>
            <person name="Pursley I."/>
            <person name="Horton D.L."/>
            <person name="Alikhan N.F."/>
            <person name="Baker D."/>
            <person name="Gharbi K."/>
            <person name="Hall N."/>
            <person name="Watson M."/>
            <person name="Adriaenssens E.M."/>
            <person name="Foster-Nyarko E."/>
            <person name="Jarju S."/>
            <person name="Secka A."/>
            <person name="Antonio M."/>
            <person name="Oren A."/>
            <person name="Chaudhuri R.R."/>
            <person name="La Ragione R."/>
            <person name="Hildebrand F."/>
            <person name="Pallen M.J."/>
        </authorList>
    </citation>
    <scope>NUCLEOTIDE SEQUENCE</scope>
    <source>
        <strain evidence="2">Gambia2-208</strain>
    </source>
</reference>
<dbReference type="Proteomes" id="UP000886851">
    <property type="component" value="Unassembled WGS sequence"/>
</dbReference>
<evidence type="ECO:0000313" key="2">
    <source>
        <dbReference type="EMBL" id="HIY88745.1"/>
    </source>
</evidence>
<feature type="compositionally biased region" description="Basic and acidic residues" evidence="1">
    <location>
        <begin position="85"/>
        <end position="101"/>
    </location>
</feature>
<sequence>MSEVKVFMDAALPRFEEKVEHSQQTSTRIIKDNPRKQKSFLIRSSLLLAAFIAFSAYGKAQIKFESEEVKIEKFVPITDGSENMEFPHEQKDEERGPNGKQYDRSIPAQIQFYKAFIGQKILFYGDFIDAYNNQYKTFPRAVKRKIIYLPQPVTCNVGGKEYTVDKISTRMPYKANPSSNKPAVGITVKSEQFSKYGKEIPFFEAQIYGVMEDGYNIAIDKDIFNQFFVLKDVLTYEEADSLVRINSTQCPPTVYLPKIQKDLEKLEKKIAKKGELKGEDKTLYDELKNTPKYYTCEIGDETAYSQTIDNATAIDYEKNYEFFQSWLFRPTVWLVEDANGTEYLIYRTRGANPCITENHLNYLKENYVNQDFAELNNDGQIAGNTYRCEDLVIYKKELRAKCRNLQTQEVEYLELIYWQANGEMLWQIEDDDLNRYDIVVL</sequence>
<comment type="caution">
    <text evidence="2">The sequence shown here is derived from an EMBL/GenBank/DDBJ whole genome shotgun (WGS) entry which is preliminary data.</text>
</comment>
<proteinExistence type="predicted"/>
<dbReference type="AlphaFoldDB" id="A0A9D1ZIC9"/>
<evidence type="ECO:0000313" key="3">
    <source>
        <dbReference type="Proteomes" id="UP000886851"/>
    </source>
</evidence>
<feature type="region of interest" description="Disordered" evidence="1">
    <location>
        <begin position="81"/>
        <end position="101"/>
    </location>
</feature>
<name>A0A9D1ZIC9_9BACE</name>
<protein>
    <submittedName>
        <fullName evidence="2">Uncharacterized protein</fullName>
    </submittedName>
</protein>
<organism evidence="2 3">
    <name type="scientific">Candidatus Bacteroides pullicola</name>
    <dbReference type="NCBI Taxonomy" id="2838475"/>
    <lineage>
        <taxon>Bacteria</taxon>
        <taxon>Pseudomonadati</taxon>
        <taxon>Bacteroidota</taxon>
        <taxon>Bacteroidia</taxon>
        <taxon>Bacteroidales</taxon>
        <taxon>Bacteroidaceae</taxon>
        <taxon>Bacteroides</taxon>
    </lineage>
</organism>
<evidence type="ECO:0000256" key="1">
    <source>
        <dbReference type="SAM" id="MobiDB-lite"/>
    </source>
</evidence>